<dbReference type="InterPro" id="IPR009057">
    <property type="entry name" value="Homeodomain-like_sf"/>
</dbReference>
<evidence type="ECO:0000313" key="7">
    <source>
        <dbReference type="Proteomes" id="UP000290545"/>
    </source>
</evidence>
<dbReference type="Pfam" id="PF00440">
    <property type="entry name" value="TetR_N"/>
    <property type="match status" value="1"/>
</dbReference>
<evidence type="ECO:0000256" key="4">
    <source>
        <dbReference type="PROSITE-ProRule" id="PRU00335"/>
    </source>
</evidence>
<dbReference type="InterPro" id="IPR011075">
    <property type="entry name" value="TetR_C"/>
</dbReference>
<dbReference type="SUPFAM" id="SSF46689">
    <property type="entry name" value="Homeodomain-like"/>
    <property type="match status" value="1"/>
</dbReference>
<protein>
    <submittedName>
        <fullName evidence="6">TetR/AcrR family transcriptional regulator</fullName>
    </submittedName>
</protein>
<dbReference type="AlphaFoldDB" id="A0A4Q1D1C9"/>
<dbReference type="SUPFAM" id="SSF48498">
    <property type="entry name" value="Tetracyclin repressor-like, C-terminal domain"/>
    <property type="match status" value="1"/>
</dbReference>
<dbReference type="PROSITE" id="PS50977">
    <property type="entry name" value="HTH_TETR_2"/>
    <property type="match status" value="1"/>
</dbReference>
<dbReference type="InterPro" id="IPR036271">
    <property type="entry name" value="Tet_transcr_reg_TetR-rel_C_sf"/>
</dbReference>
<dbReference type="Gene3D" id="1.10.357.10">
    <property type="entry name" value="Tetracycline Repressor, domain 2"/>
    <property type="match status" value="1"/>
</dbReference>
<evidence type="ECO:0000313" key="6">
    <source>
        <dbReference type="EMBL" id="RXK80805.1"/>
    </source>
</evidence>
<organism evidence="6 7">
    <name type="scientific">Filimonas effusa</name>
    <dbReference type="NCBI Taxonomy" id="2508721"/>
    <lineage>
        <taxon>Bacteria</taxon>
        <taxon>Pseudomonadati</taxon>
        <taxon>Bacteroidota</taxon>
        <taxon>Chitinophagia</taxon>
        <taxon>Chitinophagales</taxon>
        <taxon>Chitinophagaceae</taxon>
        <taxon>Filimonas</taxon>
    </lineage>
</organism>
<keyword evidence="3" id="KW-0804">Transcription</keyword>
<evidence type="ECO:0000256" key="1">
    <source>
        <dbReference type="ARBA" id="ARBA00023015"/>
    </source>
</evidence>
<dbReference type="PANTHER" id="PTHR47506:SF3">
    <property type="entry name" value="HTH-TYPE TRANSCRIPTIONAL REGULATOR LMRA"/>
    <property type="match status" value="1"/>
</dbReference>
<feature type="domain" description="HTH tetR-type" evidence="5">
    <location>
        <begin position="8"/>
        <end position="68"/>
    </location>
</feature>
<comment type="caution">
    <text evidence="6">The sequence shown here is derived from an EMBL/GenBank/DDBJ whole genome shotgun (WGS) entry which is preliminary data.</text>
</comment>
<evidence type="ECO:0000256" key="3">
    <source>
        <dbReference type="ARBA" id="ARBA00023163"/>
    </source>
</evidence>
<keyword evidence="7" id="KW-1185">Reference proteome</keyword>
<sequence>MKFSPRNEDTRQFIIESTAAIFNQKGYSGTSLTDLTEATKLTKGSIYGNFENKEAVAAAVFEYNSKQRVDAMNAAVNAAITYREKLLVYATFFGVNSGKLFPKGGCPFLNTGVEADDTNEMMRRKVADALLAWKKRITDLILQGIEAGEFKEDTDANSISISLIALAEGGIFMSSVTRNHIYTRAVAATASTIIGNICRT</sequence>
<name>A0A4Q1D1C9_9BACT</name>
<dbReference type="InterPro" id="IPR001647">
    <property type="entry name" value="HTH_TetR"/>
</dbReference>
<proteinExistence type="predicted"/>
<accession>A0A4Q1D1C9</accession>
<gene>
    <name evidence="6" type="ORF">ESB13_21850</name>
</gene>
<reference evidence="6 7" key="1">
    <citation type="submission" date="2019-01" db="EMBL/GenBank/DDBJ databases">
        <title>Filimonas sp. strain TTM-71.</title>
        <authorList>
            <person name="Chen W.-M."/>
        </authorList>
    </citation>
    <scope>NUCLEOTIDE SEQUENCE [LARGE SCALE GENOMIC DNA]</scope>
    <source>
        <strain evidence="6 7">TTM-71</strain>
    </source>
</reference>
<keyword evidence="2 4" id="KW-0238">DNA-binding</keyword>
<dbReference type="PANTHER" id="PTHR47506">
    <property type="entry name" value="TRANSCRIPTIONAL REGULATORY PROTEIN"/>
    <property type="match status" value="1"/>
</dbReference>
<evidence type="ECO:0000259" key="5">
    <source>
        <dbReference type="PROSITE" id="PS50977"/>
    </source>
</evidence>
<dbReference type="Proteomes" id="UP000290545">
    <property type="component" value="Unassembled WGS sequence"/>
</dbReference>
<keyword evidence="1" id="KW-0805">Transcription regulation</keyword>
<dbReference type="PRINTS" id="PR00455">
    <property type="entry name" value="HTHTETR"/>
</dbReference>
<dbReference type="Pfam" id="PF16925">
    <property type="entry name" value="TetR_C_13"/>
    <property type="match status" value="1"/>
</dbReference>
<dbReference type="OrthoDB" id="9798857at2"/>
<dbReference type="EMBL" id="SDHZ01000005">
    <property type="protein sequence ID" value="RXK80805.1"/>
    <property type="molecule type" value="Genomic_DNA"/>
</dbReference>
<dbReference type="GO" id="GO:0003677">
    <property type="term" value="F:DNA binding"/>
    <property type="evidence" value="ECO:0007669"/>
    <property type="project" value="UniProtKB-UniRule"/>
</dbReference>
<feature type="DNA-binding region" description="H-T-H motif" evidence="4">
    <location>
        <begin position="31"/>
        <end position="50"/>
    </location>
</feature>
<dbReference type="RefSeq" id="WP_129005867.1">
    <property type="nucleotide sequence ID" value="NZ_SDHZ01000005.1"/>
</dbReference>
<evidence type="ECO:0000256" key="2">
    <source>
        <dbReference type="ARBA" id="ARBA00023125"/>
    </source>
</evidence>